<feature type="chain" id="PRO_5022167792" evidence="1">
    <location>
        <begin position="27"/>
        <end position="404"/>
    </location>
</feature>
<dbReference type="Pfam" id="PF04389">
    <property type="entry name" value="Peptidase_M28"/>
    <property type="match status" value="1"/>
</dbReference>
<proteinExistence type="predicted"/>
<dbReference type="PANTHER" id="PTHR12147">
    <property type="entry name" value="METALLOPEPTIDASE M28 FAMILY MEMBER"/>
    <property type="match status" value="1"/>
</dbReference>
<feature type="domain" description="Peptidase M28" evidence="2">
    <location>
        <begin position="114"/>
        <end position="313"/>
    </location>
</feature>
<reference evidence="3 4" key="1">
    <citation type="submission" date="2019-02" db="EMBL/GenBank/DDBJ databases">
        <title>Deep-cultivation of Planctomycetes and their phenomic and genomic characterization uncovers novel biology.</title>
        <authorList>
            <person name="Wiegand S."/>
            <person name="Jogler M."/>
            <person name="Boedeker C."/>
            <person name="Pinto D."/>
            <person name="Vollmers J."/>
            <person name="Rivas-Marin E."/>
            <person name="Kohn T."/>
            <person name="Peeters S.H."/>
            <person name="Heuer A."/>
            <person name="Rast P."/>
            <person name="Oberbeckmann S."/>
            <person name="Bunk B."/>
            <person name="Jeske O."/>
            <person name="Meyerdierks A."/>
            <person name="Storesund J.E."/>
            <person name="Kallscheuer N."/>
            <person name="Luecker S."/>
            <person name="Lage O.M."/>
            <person name="Pohl T."/>
            <person name="Merkel B.J."/>
            <person name="Hornburger P."/>
            <person name="Mueller R.-W."/>
            <person name="Bruemmer F."/>
            <person name="Labrenz M."/>
            <person name="Spormann A.M."/>
            <person name="Op den Camp H."/>
            <person name="Overmann J."/>
            <person name="Amann R."/>
            <person name="Jetten M.S.M."/>
            <person name="Mascher T."/>
            <person name="Medema M.H."/>
            <person name="Devos D.P."/>
            <person name="Kaster A.-K."/>
            <person name="Ovreas L."/>
            <person name="Rohde M."/>
            <person name="Galperin M.Y."/>
            <person name="Jogler C."/>
        </authorList>
    </citation>
    <scope>NUCLEOTIDE SEQUENCE [LARGE SCALE GENOMIC DNA]</scope>
    <source>
        <strain evidence="3 4">Mal52</strain>
    </source>
</reference>
<protein>
    <submittedName>
        <fullName evidence="3">Aminopeptidase YwaD</fullName>
        <ecNumber evidence="3">3.4.11.6</ecNumber>
    </submittedName>
</protein>
<keyword evidence="3" id="KW-0031">Aminopeptidase</keyword>
<dbReference type="RefSeq" id="WP_145378838.1">
    <property type="nucleotide sequence ID" value="NZ_CP036276.1"/>
</dbReference>
<dbReference type="InterPro" id="IPR045175">
    <property type="entry name" value="M28_fam"/>
</dbReference>
<dbReference type="GO" id="GO:0008235">
    <property type="term" value="F:metalloexopeptidase activity"/>
    <property type="evidence" value="ECO:0007669"/>
    <property type="project" value="InterPro"/>
</dbReference>
<dbReference type="EMBL" id="CP036276">
    <property type="protein sequence ID" value="QDU46309.1"/>
    <property type="molecule type" value="Genomic_DNA"/>
</dbReference>
<dbReference type="GO" id="GO:0006508">
    <property type="term" value="P:proteolysis"/>
    <property type="evidence" value="ECO:0007669"/>
    <property type="project" value="InterPro"/>
</dbReference>
<keyword evidence="3" id="KW-0378">Hydrolase</keyword>
<name>A0A517ZUZ5_9PLAN</name>
<evidence type="ECO:0000259" key="2">
    <source>
        <dbReference type="Pfam" id="PF04389"/>
    </source>
</evidence>
<evidence type="ECO:0000256" key="1">
    <source>
        <dbReference type="SAM" id="SignalP"/>
    </source>
</evidence>
<dbReference type="PANTHER" id="PTHR12147:SF26">
    <property type="entry name" value="PEPTIDASE M28 DOMAIN-CONTAINING PROTEIN"/>
    <property type="match status" value="1"/>
</dbReference>
<dbReference type="SUPFAM" id="SSF53187">
    <property type="entry name" value="Zn-dependent exopeptidases"/>
    <property type="match status" value="1"/>
</dbReference>
<evidence type="ECO:0000313" key="3">
    <source>
        <dbReference type="EMBL" id="QDU46309.1"/>
    </source>
</evidence>
<dbReference type="Gene3D" id="3.40.630.10">
    <property type="entry name" value="Zn peptidases"/>
    <property type="match status" value="1"/>
</dbReference>
<keyword evidence="4" id="KW-1185">Reference proteome</keyword>
<feature type="signal peptide" evidence="1">
    <location>
        <begin position="1"/>
        <end position="26"/>
    </location>
</feature>
<dbReference type="Proteomes" id="UP000319383">
    <property type="component" value="Chromosome"/>
</dbReference>
<accession>A0A517ZUZ5</accession>
<evidence type="ECO:0000313" key="4">
    <source>
        <dbReference type="Proteomes" id="UP000319383"/>
    </source>
</evidence>
<dbReference type="InterPro" id="IPR007484">
    <property type="entry name" value="Peptidase_M28"/>
</dbReference>
<dbReference type="EC" id="3.4.11.6" evidence="3"/>
<dbReference type="AlphaFoldDB" id="A0A517ZUZ5"/>
<gene>
    <name evidence="3" type="primary">ywaD</name>
    <name evidence="3" type="ORF">Mal52_48270</name>
</gene>
<keyword evidence="1" id="KW-0732">Signal</keyword>
<organism evidence="3 4">
    <name type="scientific">Symmachiella dynata</name>
    <dbReference type="NCBI Taxonomy" id="2527995"/>
    <lineage>
        <taxon>Bacteria</taxon>
        <taxon>Pseudomonadati</taxon>
        <taxon>Planctomycetota</taxon>
        <taxon>Planctomycetia</taxon>
        <taxon>Planctomycetales</taxon>
        <taxon>Planctomycetaceae</taxon>
        <taxon>Symmachiella</taxon>
    </lineage>
</organism>
<keyword evidence="3" id="KW-0645">Protease</keyword>
<sequence precursor="true">MISSRKLSGYLLVLLLFCVSLPPLSAAEKPANSRQSTSFNGPITAAQVEPHVRFLADPRLEGRGNEQSKRLARDYLIKQYTDCGLKPLFSGGSYLQPIPGSTTTDGRPSIRGYNVGAWLPGSDPQLRDEFVIISAHYDHLGVRRGKVYPGADDNASSVAMVLEAARQFTSAAQPPRRSIVFLNFDLEENMLWGSRWFASHPPWPLERVKLFITADLLGRSLGDLPLRSVFVIGSELAPNLRDHMQQVGQPDGLKVHRLGVDLIGTRSDYGPFHDRQIPFLFFSTGEHPDYHTPRDTADRIDYKQLARISSLVFRISQSVANGDEPPHWTSQTTPDIEEVKTLYEITSKILAAEEEGTLQMGSVQKFFVSNIHTKFGSIIERGELRSGERPWLIRSAQFLLLTVF</sequence>
<dbReference type="GO" id="GO:0004177">
    <property type="term" value="F:aminopeptidase activity"/>
    <property type="evidence" value="ECO:0007669"/>
    <property type="project" value="UniProtKB-KW"/>
</dbReference>
<dbReference type="KEGG" id="sdyn:Mal52_48270"/>